<comment type="function">
    <text evidence="1">Part of the ABC transporter complex LptBFG involved in the translocation of lipopolysaccharide (LPS) from the inner membrane to the outer membrane.</text>
</comment>
<comment type="subcellular location">
    <subcellularLocation>
        <location evidence="2">Cell inner membrane</location>
        <topology evidence="2">Multi-pass membrane protein</topology>
    </subcellularLocation>
</comment>
<feature type="transmembrane region" description="Helical" evidence="12">
    <location>
        <begin position="332"/>
        <end position="353"/>
    </location>
</feature>
<evidence type="ECO:0000256" key="2">
    <source>
        <dbReference type="ARBA" id="ARBA00004429"/>
    </source>
</evidence>
<evidence type="ECO:0000313" key="13">
    <source>
        <dbReference type="EMBL" id="MEJ1249846.1"/>
    </source>
</evidence>
<feature type="transmembrane region" description="Helical" evidence="12">
    <location>
        <begin position="305"/>
        <end position="326"/>
    </location>
</feature>
<dbReference type="GO" id="GO:0015920">
    <property type="term" value="P:lipopolysaccharide transport"/>
    <property type="evidence" value="ECO:0007669"/>
    <property type="project" value="TreeGrafter"/>
</dbReference>
<evidence type="ECO:0000256" key="9">
    <source>
        <dbReference type="ARBA" id="ARBA00022989"/>
    </source>
</evidence>
<accession>A0AAW9R5H5</accession>
<dbReference type="Pfam" id="PF03739">
    <property type="entry name" value="LptF_LptG"/>
    <property type="match status" value="1"/>
</dbReference>
<feature type="transmembrane region" description="Helical" evidence="12">
    <location>
        <begin position="12"/>
        <end position="38"/>
    </location>
</feature>
<evidence type="ECO:0000256" key="10">
    <source>
        <dbReference type="ARBA" id="ARBA00023136"/>
    </source>
</evidence>
<dbReference type="InterPro" id="IPR005495">
    <property type="entry name" value="LptG/LptF_permease"/>
</dbReference>
<dbReference type="RefSeq" id="WP_337335562.1">
    <property type="nucleotide sequence ID" value="NZ_JBBDHC010000012.1"/>
</dbReference>
<dbReference type="GO" id="GO:0043190">
    <property type="term" value="C:ATP-binding cassette (ABC) transporter complex"/>
    <property type="evidence" value="ECO:0007669"/>
    <property type="project" value="InterPro"/>
</dbReference>
<dbReference type="PANTHER" id="PTHR33529">
    <property type="entry name" value="SLR0882 PROTEIN-RELATED"/>
    <property type="match status" value="1"/>
</dbReference>
<dbReference type="Proteomes" id="UP001364472">
    <property type="component" value="Unassembled WGS sequence"/>
</dbReference>
<proteinExistence type="inferred from homology"/>
<evidence type="ECO:0000256" key="3">
    <source>
        <dbReference type="ARBA" id="ARBA00007725"/>
    </source>
</evidence>
<feature type="transmembrane region" description="Helical" evidence="12">
    <location>
        <begin position="108"/>
        <end position="126"/>
    </location>
</feature>
<name>A0AAW9R5H5_9GAMM</name>
<evidence type="ECO:0000256" key="6">
    <source>
        <dbReference type="ARBA" id="ARBA00022475"/>
    </source>
</evidence>
<evidence type="ECO:0000256" key="12">
    <source>
        <dbReference type="SAM" id="Phobius"/>
    </source>
</evidence>
<dbReference type="GO" id="GO:0055085">
    <property type="term" value="P:transmembrane transport"/>
    <property type="evidence" value="ECO:0007669"/>
    <property type="project" value="InterPro"/>
</dbReference>
<evidence type="ECO:0000256" key="4">
    <source>
        <dbReference type="ARBA" id="ARBA00014213"/>
    </source>
</evidence>
<dbReference type="InterPro" id="IPR030922">
    <property type="entry name" value="LptF"/>
</dbReference>
<feature type="transmembrane region" description="Helical" evidence="12">
    <location>
        <begin position="272"/>
        <end position="293"/>
    </location>
</feature>
<keyword evidence="7" id="KW-0997">Cell inner membrane</keyword>
<dbReference type="EMBL" id="JBBDHC010000012">
    <property type="protein sequence ID" value="MEJ1249846.1"/>
    <property type="molecule type" value="Genomic_DNA"/>
</dbReference>
<comment type="similarity">
    <text evidence="3">Belongs to the LptF/LptG family.</text>
</comment>
<keyword evidence="9 12" id="KW-1133">Transmembrane helix</keyword>
<dbReference type="AlphaFoldDB" id="A0AAW9R5H5"/>
<keyword evidence="5" id="KW-0813">Transport</keyword>
<feature type="transmembrane region" description="Helical" evidence="12">
    <location>
        <begin position="58"/>
        <end position="82"/>
    </location>
</feature>
<dbReference type="PANTHER" id="PTHR33529:SF7">
    <property type="entry name" value="LIPOPOLYSACCHARIDE EXPORT SYSTEM PERMEASE PROTEIN LPTF"/>
    <property type="match status" value="1"/>
</dbReference>
<evidence type="ECO:0000256" key="7">
    <source>
        <dbReference type="ARBA" id="ARBA00022519"/>
    </source>
</evidence>
<evidence type="ECO:0000313" key="14">
    <source>
        <dbReference type="Proteomes" id="UP001364472"/>
    </source>
</evidence>
<dbReference type="NCBIfam" id="TIGR04407">
    <property type="entry name" value="LptF_YjgP"/>
    <property type="match status" value="1"/>
</dbReference>
<keyword evidence="10 12" id="KW-0472">Membrane</keyword>
<evidence type="ECO:0000256" key="5">
    <source>
        <dbReference type="ARBA" id="ARBA00022448"/>
    </source>
</evidence>
<comment type="subunit">
    <text evidence="11">Component of the lipopolysaccharide transport and assembly complex. The LptBFG transporter is composed of two ATP-binding proteins (LptB) and two transmembrane proteins (LptF and LptG).</text>
</comment>
<evidence type="ECO:0000256" key="11">
    <source>
        <dbReference type="ARBA" id="ARBA00026081"/>
    </source>
</evidence>
<keyword evidence="8 12" id="KW-0812">Transmembrane</keyword>
<evidence type="ECO:0000256" key="1">
    <source>
        <dbReference type="ARBA" id="ARBA00002265"/>
    </source>
</evidence>
<evidence type="ECO:0000256" key="8">
    <source>
        <dbReference type="ARBA" id="ARBA00022692"/>
    </source>
</evidence>
<organism evidence="13 14">
    <name type="scientific">Denitratimonas tolerans</name>
    <dbReference type="NCBI Taxonomy" id="1338420"/>
    <lineage>
        <taxon>Bacteria</taxon>
        <taxon>Pseudomonadati</taxon>
        <taxon>Pseudomonadota</taxon>
        <taxon>Gammaproteobacteria</taxon>
        <taxon>Lysobacterales</taxon>
        <taxon>Lysobacteraceae</taxon>
        <taxon>Denitratimonas</taxon>
    </lineage>
</organism>
<reference evidence="13 14" key="1">
    <citation type="journal article" date="2016" name="Antonie Van Leeuwenhoek">
        <title>Denitratimonas tolerans gen. nov., sp. nov., a denitrifying bacterium isolated from a bioreactor for tannery wastewater treatment.</title>
        <authorList>
            <person name="Han S.I."/>
            <person name="Kim J.O."/>
            <person name="Lee Y.R."/>
            <person name="Ekpeghere K.I."/>
            <person name="Koh S.C."/>
            <person name="Whang K.S."/>
        </authorList>
    </citation>
    <scope>NUCLEOTIDE SEQUENCE [LARGE SCALE GENOMIC DNA]</scope>
    <source>
        <strain evidence="13 14">KACC 17565</strain>
    </source>
</reference>
<keyword evidence="6" id="KW-1003">Cell membrane</keyword>
<gene>
    <name evidence="13" type="primary">lptF</name>
    <name evidence="13" type="ORF">WB794_09205</name>
</gene>
<protein>
    <recommendedName>
        <fullName evidence="4">Lipopolysaccharide export system permease protein LptF</fullName>
    </recommendedName>
</protein>
<comment type="caution">
    <text evidence="13">The sequence shown here is derived from an EMBL/GenBank/DDBJ whole genome shotgun (WGS) entry which is preliminary data.</text>
</comment>
<keyword evidence="14" id="KW-1185">Reference proteome</keyword>
<sequence>MSRPRWPIIDRYVLGQLLATFGASLLVLVLVSMGGLVADLLGKIARGRLPPGLLISQLGLRALDFLPLLLPLALFLAVLLAYGRLYRDSEMAVLAAAGLGIRRLARPLVWLTVPVAAVVGVTSLWLSPAALRTSQAMIEAANKSLLVAGLEPGRFVEIPGRNGVVYLSQMDDDGRRFRNLFVHNERDGRIDVVTAQAGELFQESQGEERYLRLVDGFRVEGELGSDAFRMMRFAGNDIRVPDAEPGNVGRAEQRMTTPELVRIDAPEERAELHWRLATPLATLILALLALPLAHSPPRSARYGRVLVALLGYVVYLNMLGLGRAFIASGTVPVWAGLWWVHLPAAGIALYLLWRDEHLARPGGAS</sequence>